<organism evidence="3 4">
    <name type="scientific">Lachancea meyersii CBS 8951</name>
    <dbReference type="NCBI Taxonomy" id="1266667"/>
    <lineage>
        <taxon>Eukaryota</taxon>
        <taxon>Fungi</taxon>
        <taxon>Dikarya</taxon>
        <taxon>Ascomycota</taxon>
        <taxon>Saccharomycotina</taxon>
        <taxon>Saccharomycetes</taxon>
        <taxon>Saccharomycetales</taxon>
        <taxon>Saccharomycetaceae</taxon>
        <taxon>Lachancea</taxon>
    </lineage>
</organism>
<evidence type="ECO:0000256" key="2">
    <source>
        <dbReference type="ARBA" id="ARBA00023002"/>
    </source>
</evidence>
<dbReference type="EMBL" id="LT598477">
    <property type="protein sequence ID" value="SCU92486.1"/>
    <property type="molecule type" value="Genomic_DNA"/>
</dbReference>
<dbReference type="PRINTS" id="PR00080">
    <property type="entry name" value="SDRFAMILY"/>
</dbReference>
<dbReference type="OrthoDB" id="47007at2759"/>
<dbReference type="NCBIfam" id="NF009385">
    <property type="entry name" value="PRK12744.1"/>
    <property type="match status" value="1"/>
</dbReference>
<dbReference type="Pfam" id="PF13561">
    <property type="entry name" value="adh_short_C2"/>
    <property type="match status" value="1"/>
</dbReference>
<dbReference type="SUPFAM" id="SSF51735">
    <property type="entry name" value="NAD(P)-binding Rossmann-fold domains"/>
    <property type="match status" value="1"/>
</dbReference>
<dbReference type="PANTHER" id="PTHR48107">
    <property type="entry name" value="NADPH-DEPENDENT ALDEHYDE REDUCTASE-LIKE PROTEIN, CHLOROPLASTIC-RELATED"/>
    <property type="match status" value="1"/>
</dbReference>
<name>A0A1G4JP45_9SACH</name>
<dbReference type="Proteomes" id="UP000191144">
    <property type="component" value="Chromosome F"/>
</dbReference>
<sequence length="248" mass="26867">MSLQGKTVLITGGTKNLGKLTAIELASKHKANLFLHYNSTQGDEEKLAQKLRDDYKVKVEIYQGKLGSAKSVASLFEAAKTKFGSIDVAINNIGMVLKKPIAEVTEEEFDLMDVVNNKVAFFFIAQASKHVSSGGSIISLVTSLLGAYTPYYSVYQGTKSAVEFYTKSASKELVGKRISVNCVAPGPMDTPFFYAQEQQEAVEFYKSVALDGRLTKIEDIAPIIAFVATGGTWMTGQTLYASGGMVAR</sequence>
<dbReference type="InterPro" id="IPR036291">
    <property type="entry name" value="NAD(P)-bd_dom_sf"/>
</dbReference>
<dbReference type="GO" id="GO:0016614">
    <property type="term" value="F:oxidoreductase activity, acting on CH-OH group of donors"/>
    <property type="evidence" value="ECO:0007669"/>
    <property type="project" value="UniProtKB-ARBA"/>
</dbReference>
<dbReference type="InterPro" id="IPR002347">
    <property type="entry name" value="SDR_fam"/>
</dbReference>
<evidence type="ECO:0000313" key="4">
    <source>
        <dbReference type="Proteomes" id="UP000191144"/>
    </source>
</evidence>
<evidence type="ECO:0000256" key="1">
    <source>
        <dbReference type="ARBA" id="ARBA00006484"/>
    </source>
</evidence>
<dbReference type="PANTHER" id="PTHR48107:SF7">
    <property type="entry name" value="RE15974P"/>
    <property type="match status" value="1"/>
</dbReference>
<comment type="similarity">
    <text evidence="1">Belongs to the short-chain dehydrogenases/reductases (SDR) family.</text>
</comment>
<keyword evidence="2" id="KW-0560">Oxidoreductase</keyword>
<dbReference type="PRINTS" id="PR00081">
    <property type="entry name" value="GDHRDH"/>
</dbReference>
<reference evidence="4" key="1">
    <citation type="submission" date="2016-03" db="EMBL/GenBank/DDBJ databases">
        <authorList>
            <person name="Devillers Hugo."/>
        </authorList>
    </citation>
    <scope>NUCLEOTIDE SEQUENCE [LARGE SCALE GENOMIC DNA]</scope>
</reference>
<keyword evidence="4" id="KW-1185">Reference proteome</keyword>
<protein>
    <submittedName>
        <fullName evidence="3">LAME_0F00166g1_1</fullName>
    </submittedName>
</protein>
<proteinExistence type="inferred from homology"/>
<accession>A0A1G4JP45</accession>
<dbReference type="AlphaFoldDB" id="A0A1G4JP45"/>
<gene>
    <name evidence="3" type="ORF">LAME_0F00166G</name>
</gene>
<evidence type="ECO:0000313" key="3">
    <source>
        <dbReference type="EMBL" id="SCU92486.1"/>
    </source>
</evidence>
<dbReference type="Gene3D" id="3.40.50.720">
    <property type="entry name" value="NAD(P)-binding Rossmann-like Domain"/>
    <property type="match status" value="1"/>
</dbReference>